<dbReference type="AlphaFoldDB" id="A0A318PJ61"/>
<dbReference type="GO" id="GO:0005524">
    <property type="term" value="F:ATP binding"/>
    <property type="evidence" value="ECO:0007669"/>
    <property type="project" value="UniProtKB-UniRule"/>
</dbReference>
<comment type="function">
    <text evidence="11 12">Phosphorylation of dTMP to form dTDP in both de novo and salvage pathways of dTTP synthesis.</text>
</comment>
<keyword evidence="7 12" id="KW-0418">Kinase</keyword>
<dbReference type="STRING" id="1220579.GCA_001571345_01275"/>
<comment type="catalytic activity">
    <reaction evidence="10 12">
        <text>dTMP + ATP = dTDP + ADP</text>
        <dbReference type="Rhea" id="RHEA:13517"/>
        <dbReference type="ChEBI" id="CHEBI:30616"/>
        <dbReference type="ChEBI" id="CHEBI:58369"/>
        <dbReference type="ChEBI" id="CHEBI:63528"/>
        <dbReference type="ChEBI" id="CHEBI:456216"/>
        <dbReference type="EC" id="2.7.4.9"/>
    </reaction>
</comment>
<keyword evidence="14" id="KW-1185">Reference proteome</keyword>
<dbReference type="CDD" id="cd01672">
    <property type="entry name" value="TMPK"/>
    <property type="match status" value="1"/>
</dbReference>
<dbReference type="Gene3D" id="3.40.50.300">
    <property type="entry name" value="P-loop containing nucleotide triphosphate hydrolases"/>
    <property type="match status" value="1"/>
</dbReference>
<dbReference type="FunFam" id="3.40.50.300:FF:000225">
    <property type="entry name" value="Thymidylate kinase"/>
    <property type="match status" value="1"/>
</dbReference>
<evidence type="ECO:0000256" key="10">
    <source>
        <dbReference type="ARBA" id="ARBA00048743"/>
    </source>
</evidence>
<dbReference type="Proteomes" id="UP000248257">
    <property type="component" value="Unassembled WGS sequence"/>
</dbReference>
<dbReference type="EC" id="2.7.4.9" evidence="2 12"/>
<evidence type="ECO:0000313" key="13">
    <source>
        <dbReference type="EMBL" id="PYD57429.1"/>
    </source>
</evidence>
<dbReference type="HAMAP" id="MF_00165">
    <property type="entry name" value="Thymidylate_kinase"/>
    <property type="match status" value="1"/>
</dbReference>
<dbReference type="Pfam" id="PF02223">
    <property type="entry name" value="Thymidylate_kin"/>
    <property type="match status" value="1"/>
</dbReference>
<dbReference type="PANTHER" id="PTHR10344">
    <property type="entry name" value="THYMIDYLATE KINASE"/>
    <property type="match status" value="1"/>
</dbReference>
<dbReference type="GO" id="GO:0006233">
    <property type="term" value="P:dTDP biosynthetic process"/>
    <property type="evidence" value="ECO:0007669"/>
    <property type="project" value="InterPro"/>
</dbReference>
<dbReference type="GO" id="GO:0004798">
    <property type="term" value="F:dTMP kinase activity"/>
    <property type="evidence" value="ECO:0007669"/>
    <property type="project" value="UniProtKB-UniRule"/>
</dbReference>
<gene>
    <name evidence="12 13" type="primary">tmk</name>
    <name evidence="13" type="ORF">CFR75_06330</name>
</gene>
<dbReference type="PROSITE" id="PS01331">
    <property type="entry name" value="THYMIDYLATE_KINASE"/>
    <property type="match status" value="1"/>
</dbReference>
<dbReference type="GO" id="GO:0005829">
    <property type="term" value="C:cytosol"/>
    <property type="evidence" value="ECO:0007669"/>
    <property type="project" value="TreeGrafter"/>
</dbReference>
<dbReference type="InterPro" id="IPR027417">
    <property type="entry name" value="P-loop_NTPase"/>
</dbReference>
<dbReference type="OrthoDB" id="9774907at2"/>
<dbReference type="GO" id="GO:0006227">
    <property type="term" value="P:dUDP biosynthetic process"/>
    <property type="evidence" value="ECO:0007669"/>
    <property type="project" value="TreeGrafter"/>
</dbReference>
<evidence type="ECO:0000256" key="3">
    <source>
        <dbReference type="ARBA" id="ARBA00017144"/>
    </source>
</evidence>
<dbReference type="NCBIfam" id="TIGR00041">
    <property type="entry name" value="DTMP_kinase"/>
    <property type="match status" value="1"/>
</dbReference>
<feature type="binding site" evidence="12">
    <location>
        <begin position="10"/>
        <end position="17"/>
    </location>
    <ligand>
        <name>ATP</name>
        <dbReference type="ChEBI" id="CHEBI:30616"/>
    </ligand>
</feature>
<evidence type="ECO:0000256" key="1">
    <source>
        <dbReference type="ARBA" id="ARBA00009776"/>
    </source>
</evidence>
<evidence type="ECO:0000256" key="8">
    <source>
        <dbReference type="ARBA" id="ARBA00022840"/>
    </source>
</evidence>
<dbReference type="GO" id="GO:0006235">
    <property type="term" value="P:dTTP biosynthetic process"/>
    <property type="evidence" value="ECO:0007669"/>
    <property type="project" value="UniProtKB-UniRule"/>
</dbReference>
<keyword evidence="4 12" id="KW-0808">Transferase</keyword>
<evidence type="ECO:0000313" key="14">
    <source>
        <dbReference type="Proteomes" id="UP000248257"/>
    </source>
</evidence>
<evidence type="ECO:0000256" key="4">
    <source>
        <dbReference type="ARBA" id="ARBA00022679"/>
    </source>
</evidence>
<dbReference type="InterPro" id="IPR039430">
    <property type="entry name" value="Thymidylate_kin-like_dom"/>
</dbReference>
<evidence type="ECO:0000256" key="9">
    <source>
        <dbReference type="ARBA" id="ARBA00029962"/>
    </source>
</evidence>
<accession>A0A318PJ61</accession>
<dbReference type="PANTHER" id="PTHR10344:SF4">
    <property type="entry name" value="UMP-CMP KINASE 2, MITOCHONDRIAL"/>
    <property type="match status" value="1"/>
</dbReference>
<sequence length="211" mass="22390">MTGLFITLEGGEGAGKSTQARLLAECLRAQGHDVDLTREPGGTPGAEALRELLLFGGYGLSARAEVMAHFAARTDHVEQRIAPMLARGGVVICDRFTDSTEAYQGYGLSHGDPAMLGLIATLRGLIPVVPDLTFMLEVPPAVAQARLAGRGDGRTDRYEAEGAAFHARVAGGFDAIARRDATRCRRIDASGTTQDVQQALRDIVTPLLPHA</sequence>
<comment type="similarity">
    <text evidence="1 12">Belongs to the thymidylate kinase family.</text>
</comment>
<dbReference type="InterPro" id="IPR018094">
    <property type="entry name" value="Thymidylate_kinase"/>
</dbReference>
<evidence type="ECO:0000256" key="12">
    <source>
        <dbReference type="HAMAP-Rule" id="MF_00165"/>
    </source>
</evidence>
<reference evidence="13 14" key="1">
    <citation type="submission" date="2017-07" db="EMBL/GenBank/DDBJ databases">
        <title>A draft genome sequence of Komagataeibacter xylinus LMG 1515.</title>
        <authorList>
            <person name="Skraban J."/>
            <person name="Cleenwerck I."/>
            <person name="Vandamme P."/>
            <person name="Trcek J."/>
        </authorList>
    </citation>
    <scope>NUCLEOTIDE SEQUENCE [LARGE SCALE GENOMIC DNA]</scope>
    <source>
        <strain evidence="13 14">LMG 1515</strain>
    </source>
</reference>
<protein>
    <recommendedName>
        <fullName evidence="3 12">Thymidylate kinase</fullName>
        <ecNumber evidence="2 12">2.7.4.9</ecNumber>
    </recommendedName>
    <alternativeName>
        <fullName evidence="9 12">dTMP kinase</fullName>
    </alternativeName>
</protein>
<keyword evidence="5 12" id="KW-0545">Nucleotide biosynthesis</keyword>
<comment type="caution">
    <text evidence="13">The sequence shown here is derived from an EMBL/GenBank/DDBJ whole genome shotgun (WGS) entry which is preliminary data.</text>
</comment>
<proteinExistence type="inferred from homology"/>
<dbReference type="RefSeq" id="WP_061273202.1">
    <property type="nucleotide sequence ID" value="NZ_CBCRXN010000003.1"/>
</dbReference>
<evidence type="ECO:0000256" key="7">
    <source>
        <dbReference type="ARBA" id="ARBA00022777"/>
    </source>
</evidence>
<evidence type="ECO:0000256" key="11">
    <source>
        <dbReference type="ARBA" id="ARBA00057735"/>
    </source>
</evidence>
<keyword evidence="8 12" id="KW-0067">ATP-binding</keyword>
<name>A0A318PJ61_KOMXY</name>
<evidence type="ECO:0000256" key="2">
    <source>
        <dbReference type="ARBA" id="ARBA00012980"/>
    </source>
</evidence>
<dbReference type="EMBL" id="NKUC01000009">
    <property type="protein sequence ID" value="PYD57429.1"/>
    <property type="molecule type" value="Genomic_DNA"/>
</dbReference>
<organism evidence="13 14">
    <name type="scientific">Komagataeibacter xylinus</name>
    <name type="common">Gluconacetobacter xylinus</name>
    <dbReference type="NCBI Taxonomy" id="28448"/>
    <lineage>
        <taxon>Bacteria</taxon>
        <taxon>Pseudomonadati</taxon>
        <taxon>Pseudomonadota</taxon>
        <taxon>Alphaproteobacteria</taxon>
        <taxon>Acetobacterales</taxon>
        <taxon>Acetobacteraceae</taxon>
        <taxon>Komagataeibacter</taxon>
    </lineage>
</organism>
<keyword evidence="6 12" id="KW-0547">Nucleotide-binding</keyword>
<evidence type="ECO:0000256" key="5">
    <source>
        <dbReference type="ARBA" id="ARBA00022727"/>
    </source>
</evidence>
<dbReference type="SUPFAM" id="SSF52540">
    <property type="entry name" value="P-loop containing nucleoside triphosphate hydrolases"/>
    <property type="match status" value="1"/>
</dbReference>
<dbReference type="InterPro" id="IPR018095">
    <property type="entry name" value="Thymidylate_kin_CS"/>
</dbReference>
<evidence type="ECO:0000256" key="6">
    <source>
        <dbReference type="ARBA" id="ARBA00022741"/>
    </source>
</evidence>